<dbReference type="AlphaFoldDB" id="A0A0M7BA42"/>
<comment type="catalytic activity">
    <reaction evidence="4">
        <text>2-deoxy-alpha-D-ribose 1-phosphate = 2-deoxy-D-ribose 5-phosphate</text>
        <dbReference type="Rhea" id="RHEA:27658"/>
        <dbReference type="ChEBI" id="CHEBI:57259"/>
        <dbReference type="ChEBI" id="CHEBI:62877"/>
        <dbReference type="EC" id="5.4.2.7"/>
    </reaction>
</comment>
<keyword evidence="4 7" id="KW-0413">Isomerase</keyword>
<evidence type="ECO:0000313" key="7">
    <source>
        <dbReference type="EMBL" id="CUH29087.1"/>
    </source>
</evidence>
<evidence type="ECO:0000256" key="2">
    <source>
        <dbReference type="ARBA" id="ARBA00022723"/>
    </source>
</evidence>
<dbReference type="OrthoDB" id="9769930at2"/>
<dbReference type="EMBL" id="CYPR01000046">
    <property type="protein sequence ID" value="CUH29087.1"/>
    <property type="molecule type" value="Genomic_DNA"/>
</dbReference>
<dbReference type="GO" id="GO:0009117">
    <property type="term" value="P:nucleotide metabolic process"/>
    <property type="evidence" value="ECO:0007669"/>
    <property type="project" value="UniProtKB-UniRule"/>
</dbReference>
<keyword evidence="2 4" id="KW-0479">Metal-binding</keyword>
<dbReference type="InterPro" id="IPR010045">
    <property type="entry name" value="DeoB"/>
</dbReference>
<dbReference type="GO" id="GO:0006015">
    <property type="term" value="P:5-phosphoribose 1-diphosphate biosynthetic process"/>
    <property type="evidence" value="ECO:0007669"/>
    <property type="project" value="UniProtKB-UniPathway"/>
</dbReference>
<evidence type="ECO:0000256" key="3">
    <source>
        <dbReference type="ARBA" id="ARBA00023211"/>
    </source>
</evidence>
<dbReference type="UniPathway" id="UPA00087">
    <property type="reaction ID" value="UER00173"/>
</dbReference>
<dbReference type="Pfam" id="PF01676">
    <property type="entry name" value="Metalloenzyme"/>
    <property type="match status" value="1"/>
</dbReference>
<feature type="binding site" evidence="4">
    <location>
        <position position="345"/>
    </location>
    <ligand>
        <name>Mn(2+)</name>
        <dbReference type="ChEBI" id="CHEBI:29035"/>
        <label>1</label>
    </ligand>
</feature>
<dbReference type="GO" id="GO:0043094">
    <property type="term" value="P:metabolic compound salvage"/>
    <property type="evidence" value="ECO:0007669"/>
    <property type="project" value="UniProtKB-UniRule"/>
</dbReference>
<feature type="binding site" evidence="4">
    <location>
        <position position="356"/>
    </location>
    <ligand>
        <name>Mn(2+)</name>
        <dbReference type="ChEBI" id="CHEBI:29035"/>
        <label>2</label>
    </ligand>
</feature>
<protein>
    <recommendedName>
        <fullName evidence="4 5">Phosphopentomutase</fullName>
        <ecNumber evidence="4 5">5.4.2.7</ecNumber>
    </recommendedName>
    <alternativeName>
        <fullName evidence="4">Phosphodeoxyribomutase</fullName>
    </alternativeName>
</protein>
<evidence type="ECO:0000256" key="4">
    <source>
        <dbReference type="HAMAP-Rule" id="MF_00740"/>
    </source>
</evidence>
<dbReference type="Proteomes" id="UP000049455">
    <property type="component" value="Unassembled WGS sequence"/>
</dbReference>
<evidence type="ECO:0000259" key="6">
    <source>
        <dbReference type="Pfam" id="PF01676"/>
    </source>
</evidence>
<feature type="binding site" evidence="4">
    <location>
        <position position="344"/>
    </location>
    <ligand>
        <name>Mn(2+)</name>
        <dbReference type="ChEBI" id="CHEBI:29035"/>
        <label>1</label>
    </ligand>
</feature>
<dbReference type="Gene3D" id="3.40.720.10">
    <property type="entry name" value="Alkaline Phosphatase, subunit A"/>
    <property type="match status" value="1"/>
</dbReference>
<dbReference type="HAMAP" id="MF_00740">
    <property type="entry name" value="Phosphopentomut"/>
    <property type="match status" value="1"/>
</dbReference>
<comment type="subcellular location">
    <subcellularLocation>
        <location evidence="4">Cytoplasm</location>
    </subcellularLocation>
</comment>
<dbReference type="CDD" id="cd16009">
    <property type="entry name" value="PPM"/>
    <property type="match status" value="1"/>
</dbReference>
<dbReference type="InterPro" id="IPR006124">
    <property type="entry name" value="Metalloenzyme"/>
</dbReference>
<sequence length="400" mass="42286">MNTTPRRTFVVVLDSVGCGGAPDAEAFGDAGANTLGHIAQACAAGLAEEGRSGSLRLPHLDALGLGAAIRLASGAATPGLDATPKGLWGAATEISLGKDTPSGHWELAGLPVPWEWHYFPKTEPCFSPDLVAKVCAAAGTEGILGNRHASGTLIIEEEAEAHLRTGWPICYTSVDSVFQIAAHEERFGLDRLLALCEAVAPTLHAMKVGRVIARPFVGSDGNWTRTSNRRDFAITPPAPTMLDAAQEAGRKVHGIGKIGDIFSMKGIDTSAKGPDDMLMRHLADAVRDMPDGSLTFANFVEFDSIHGHRRDVSGYARHLEWFDAALPPILEVMRPGDLMIFTADHGNDPTWRGSDHTRERVPVLCAGMAGEAGLLAFADVGASVCAYLGLAPVGPGRSFL</sequence>
<dbReference type="SUPFAM" id="SSF53649">
    <property type="entry name" value="Alkaline phosphatase-like"/>
    <property type="match status" value="1"/>
</dbReference>
<feature type="binding site" evidence="4">
    <location>
        <position position="303"/>
    </location>
    <ligand>
        <name>Mn(2+)</name>
        <dbReference type="ChEBI" id="CHEBI:29035"/>
        <label>2</label>
    </ligand>
</feature>
<name>A0A0M7BA42_9RHOB</name>
<keyword evidence="3 4" id="KW-0464">Manganese</keyword>
<dbReference type="SUPFAM" id="SSF143856">
    <property type="entry name" value="DeoB insert domain-like"/>
    <property type="match status" value="1"/>
</dbReference>
<dbReference type="Gene3D" id="3.30.70.1250">
    <property type="entry name" value="Phosphopentomutase"/>
    <property type="match status" value="1"/>
</dbReference>
<dbReference type="GO" id="GO:0030145">
    <property type="term" value="F:manganese ion binding"/>
    <property type="evidence" value="ECO:0007669"/>
    <property type="project" value="UniProtKB-UniRule"/>
</dbReference>
<comment type="catalytic activity">
    <reaction evidence="4">
        <text>alpha-D-ribose 1-phosphate = D-ribose 5-phosphate</text>
        <dbReference type="Rhea" id="RHEA:18793"/>
        <dbReference type="ChEBI" id="CHEBI:57720"/>
        <dbReference type="ChEBI" id="CHEBI:78346"/>
        <dbReference type="EC" id="5.4.2.7"/>
    </reaction>
</comment>
<dbReference type="GO" id="GO:0008973">
    <property type="term" value="F:phosphopentomutase activity"/>
    <property type="evidence" value="ECO:0007669"/>
    <property type="project" value="UniProtKB-UniRule"/>
</dbReference>
<accession>A0A0M7BA42</accession>
<dbReference type="GO" id="GO:0006018">
    <property type="term" value="P:2-deoxyribose 1-phosphate catabolic process"/>
    <property type="evidence" value="ECO:0007669"/>
    <property type="project" value="UniProtKB-UniRule"/>
</dbReference>
<dbReference type="NCBIfam" id="NF003766">
    <property type="entry name" value="PRK05362.1"/>
    <property type="match status" value="1"/>
</dbReference>
<dbReference type="STRING" id="313367.JSE7799_00831"/>
<keyword evidence="8" id="KW-1185">Reference proteome</keyword>
<dbReference type="PANTHER" id="PTHR21110">
    <property type="entry name" value="PHOSPHOPENTOMUTASE"/>
    <property type="match status" value="1"/>
</dbReference>
<keyword evidence="4" id="KW-0963">Cytoplasm</keyword>
<comment type="cofactor">
    <cofactor evidence="4">
        <name>Mn(2+)</name>
        <dbReference type="ChEBI" id="CHEBI:29035"/>
    </cofactor>
    <text evidence="4">Binds 2 manganese ions.</text>
</comment>
<evidence type="ECO:0000313" key="8">
    <source>
        <dbReference type="Proteomes" id="UP000049455"/>
    </source>
</evidence>
<comment type="similarity">
    <text evidence="1 4">Belongs to the phosphopentomutase family.</text>
</comment>
<dbReference type="EC" id="5.4.2.7" evidence="4 5"/>
<dbReference type="PANTHER" id="PTHR21110:SF0">
    <property type="entry name" value="PHOSPHOPENTOMUTASE"/>
    <property type="match status" value="1"/>
</dbReference>
<dbReference type="GO" id="GO:0005829">
    <property type="term" value="C:cytosol"/>
    <property type="evidence" value="ECO:0007669"/>
    <property type="project" value="TreeGrafter"/>
</dbReference>
<evidence type="ECO:0000256" key="1">
    <source>
        <dbReference type="ARBA" id="ARBA00010373"/>
    </source>
</evidence>
<feature type="domain" description="Metalloenzyme" evidence="6">
    <location>
        <begin position="7"/>
        <end position="391"/>
    </location>
</feature>
<dbReference type="PIRSF" id="PIRSF001491">
    <property type="entry name" value="Ppentomutase"/>
    <property type="match status" value="1"/>
</dbReference>
<reference evidence="7 8" key="1">
    <citation type="submission" date="2015-09" db="EMBL/GenBank/DDBJ databases">
        <authorList>
            <person name="Jackson K.R."/>
            <person name="Lunt B.L."/>
            <person name="Fisher J.N.B."/>
            <person name="Gardner A.V."/>
            <person name="Bailey M.E."/>
            <person name="Deus L.M."/>
            <person name="Earl A.S."/>
            <person name="Gibby P.D."/>
            <person name="Hartmann K.A."/>
            <person name="Liu J.E."/>
            <person name="Manci A.M."/>
            <person name="Nielsen D.A."/>
            <person name="Solomon M.B."/>
            <person name="Breakwell D.P."/>
            <person name="Burnett S.H."/>
            <person name="Grose J.H."/>
        </authorList>
    </citation>
    <scope>NUCLEOTIDE SEQUENCE [LARGE SCALE GENOMIC DNA]</scope>
    <source>
        <strain evidence="7 8">CECT 7799</strain>
    </source>
</reference>
<comment type="function">
    <text evidence="4">Isomerase that catalyzes the conversion of deoxy-ribose 1-phosphate (dRib-1-P) and ribose 1-phosphate (Rib-1-P) to deoxy-ribose 5-phosphate (dRib-5-P) and ribose 5-phosphate (Rib-5-P), respectively.</text>
</comment>
<dbReference type="InterPro" id="IPR017850">
    <property type="entry name" value="Alkaline_phosphatase_core_sf"/>
</dbReference>
<dbReference type="RefSeq" id="WP_055662492.1">
    <property type="nucleotide sequence ID" value="NZ_CYPR01000046.1"/>
</dbReference>
<feature type="binding site" evidence="4">
    <location>
        <position position="308"/>
    </location>
    <ligand>
        <name>Mn(2+)</name>
        <dbReference type="ChEBI" id="CHEBI:29035"/>
        <label>2</label>
    </ligand>
</feature>
<proteinExistence type="inferred from homology"/>
<dbReference type="InterPro" id="IPR024052">
    <property type="entry name" value="Phosphopentomutase_DeoB_cap_sf"/>
</dbReference>
<feature type="binding site" evidence="4">
    <location>
        <position position="14"/>
    </location>
    <ligand>
        <name>Mn(2+)</name>
        <dbReference type="ChEBI" id="CHEBI:29035"/>
        <label>1</label>
    </ligand>
</feature>
<comment type="pathway">
    <text evidence="4">Carbohydrate degradation; 2-deoxy-D-ribose 1-phosphate degradation; D-glyceraldehyde 3-phosphate and acetaldehyde from 2-deoxy-alpha-D-ribose 1-phosphate: step 1/2.</text>
</comment>
<gene>
    <name evidence="4 7" type="primary">deoB</name>
    <name evidence="7" type="ORF">JSE7799_00831</name>
</gene>
<dbReference type="NCBIfam" id="TIGR01696">
    <property type="entry name" value="deoB"/>
    <property type="match status" value="1"/>
</dbReference>
<dbReference type="GO" id="GO:0000287">
    <property type="term" value="F:magnesium ion binding"/>
    <property type="evidence" value="ECO:0007669"/>
    <property type="project" value="UniProtKB-UniRule"/>
</dbReference>
<organism evidence="7 8">
    <name type="scientific">Jannaschia seosinensis</name>
    <dbReference type="NCBI Taxonomy" id="313367"/>
    <lineage>
        <taxon>Bacteria</taxon>
        <taxon>Pseudomonadati</taxon>
        <taxon>Pseudomonadota</taxon>
        <taxon>Alphaproteobacteria</taxon>
        <taxon>Rhodobacterales</taxon>
        <taxon>Roseobacteraceae</taxon>
        <taxon>Jannaschia</taxon>
    </lineage>
</organism>
<evidence type="ECO:0000256" key="5">
    <source>
        <dbReference type="NCBIfam" id="TIGR01696"/>
    </source>
</evidence>